<sequence length="168" mass="18479">MLMMISFRILLLFNGQLHDDAHCADCVQVVRIFAAGVDDYMAASGVPSSTTPHIVILIWYLFVLNGILAACISDVTSCVAVTDQRLCEVVEHAGAWPSRARRVEPPAAIKLHNNLTSYYLFPPAGRPPRGGRRHSHSTRINATLPNIEILISSGWGRATPQLKLPKRP</sequence>
<keyword evidence="3" id="KW-1185">Reference proteome</keyword>
<name>A0A4C1Y3M8_EUMVA</name>
<dbReference type="EMBL" id="BGZK01001076">
    <property type="protein sequence ID" value="GBP70498.1"/>
    <property type="molecule type" value="Genomic_DNA"/>
</dbReference>
<dbReference type="Proteomes" id="UP000299102">
    <property type="component" value="Unassembled WGS sequence"/>
</dbReference>
<evidence type="ECO:0000313" key="3">
    <source>
        <dbReference type="Proteomes" id="UP000299102"/>
    </source>
</evidence>
<organism evidence="2 3">
    <name type="scientific">Eumeta variegata</name>
    <name type="common">Bagworm moth</name>
    <name type="synonym">Eumeta japonica</name>
    <dbReference type="NCBI Taxonomy" id="151549"/>
    <lineage>
        <taxon>Eukaryota</taxon>
        <taxon>Metazoa</taxon>
        <taxon>Ecdysozoa</taxon>
        <taxon>Arthropoda</taxon>
        <taxon>Hexapoda</taxon>
        <taxon>Insecta</taxon>
        <taxon>Pterygota</taxon>
        <taxon>Neoptera</taxon>
        <taxon>Endopterygota</taxon>
        <taxon>Lepidoptera</taxon>
        <taxon>Glossata</taxon>
        <taxon>Ditrysia</taxon>
        <taxon>Tineoidea</taxon>
        <taxon>Psychidae</taxon>
        <taxon>Oiketicinae</taxon>
        <taxon>Eumeta</taxon>
    </lineage>
</organism>
<evidence type="ECO:0008006" key="4">
    <source>
        <dbReference type="Google" id="ProtNLM"/>
    </source>
</evidence>
<proteinExistence type="predicted"/>
<dbReference type="AlphaFoldDB" id="A0A4C1Y3M8"/>
<protein>
    <recommendedName>
        <fullName evidence="4">Secreted protein</fullName>
    </recommendedName>
</protein>
<comment type="caution">
    <text evidence="2">The sequence shown here is derived from an EMBL/GenBank/DDBJ whole genome shotgun (WGS) entry which is preliminary data.</text>
</comment>
<gene>
    <name evidence="2" type="ORF">EVAR_56165_1</name>
</gene>
<evidence type="ECO:0000313" key="2">
    <source>
        <dbReference type="EMBL" id="GBP70498.1"/>
    </source>
</evidence>
<feature type="signal peptide" evidence="1">
    <location>
        <begin position="1"/>
        <end position="23"/>
    </location>
</feature>
<feature type="chain" id="PRO_5020038627" description="Secreted protein" evidence="1">
    <location>
        <begin position="24"/>
        <end position="168"/>
    </location>
</feature>
<keyword evidence="1" id="KW-0732">Signal</keyword>
<accession>A0A4C1Y3M8</accession>
<evidence type="ECO:0000256" key="1">
    <source>
        <dbReference type="SAM" id="SignalP"/>
    </source>
</evidence>
<reference evidence="2 3" key="1">
    <citation type="journal article" date="2019" name="Commun. Biol.">
        <title>The bagworm genome reveals a unique fibroin gene that provides high tensile strength.</title>
        <authorList>
            <person name="Kono N."/>
            <person name="Nakamura H."/>
            <person name="Ohtoshi R."/>
            <person name="Tomita M."/>
            <person name="Numata K."/>
            <person name="Arakawa K."/>
        </authorList>
    </citation>
    <scope>NUCLEOTIDE SEQUENCE [LARGE SCALE GENOMIC DNA]</scope>
</reference>